<evidence type="ECO:0000313" key="1">
    <source>
        <dbReference type="EMBL" id="CAG6485792.1"/>
    </source>
</evidence>
<dbReference type="EMBL" id="HBUE01101915">
    <property type="protein sequence ID" value="CAG6485793.1"/>
    <property type="molecule type" value="Transcribed_RNA"/>
</dbReference>
<protein>
    <submittedName>
        <fullName evidence="1">(northern house mosquito) hypothetical protein</fullName>
    </submittedName>
</protein>
<dbReference type="AlphaFoldDB" id="A0A8D8C2M8"/>
<dbReference type="EMBL" id="HBUE01101913">
    <property type="protein sequence ID" value="CAG6485792.1"/>
    <property type="molecule type" value="Transcribed_RNA"/>
</dbReference>
<accession>A0A8D8C2M8</accession>
<organism evidence="1">
    <name type="scientific">Culex pipiens</name>
    <name type="common">House mosquito</name>
    <dbReference type="NCBI Taxonomy" id="7175"/>
    <lineage>
        <taxon>Eukaryota</taxon>
        <taxon>Metazoa</taxon>
        <taxon>Ecdysozoa</taxon>
        <taxon>Arthropoda</taxon>
        <taxon>Hexapoda</taxon>
        <taxon>Insecta</taxon>
        <taxon>Pterygota</taxon>
        <taxon>Neoptera</taxon>
        <taxon>Endopterygota</taxon>
        <taxon>Diptera</taxon>
        <taxon>Nematocera</taxon>
        <taxon>Culicoidea</taxon>
        <taxon>Culicidae</taxon>
        <taxon>Culicinae</taxon>
        <taxon>Culicini</taxon>
        <taxon>Culex</taxon>
        <taxon>Culex</taxon>
    </lineage>
</organism>
<sequence>MYNPPTHTQYPTKNFQLFASTFPPALSAGCTTRPQTLFYTLYTHRGRLSKLPGHSLRRRFQRFRVEGTHTVLRHLFFRDPTPRDTRTALLHSGLLLLLYKQETEAL</sequence>
<name>A0A8D8C2M8_CULPI</name>
<proteinExistence type="predicted"/>
<reference evidence="1" key="1">
    <citation type="submission" date="2021-05" db="EMBL/GenBank/DDBJ databases">
        <authorList>
            <person name="Alioto T."/>
            <person name="Alioto T."/>
            <person name="Gomez Garrido J."/>
        </authorList>
    </citation>
    <scope>NUCLEOTIDE SEQUENCE</scope>
</reference>